<evidence type="ECO:0000256" key="1">
    <source>
        <dbReference type="SAM" id="MobiDB-lite"/>
    </source>
</evidence>
<dbReference type="Proteomes" id="UP001497623">
    <property type="component" value="Unassembled WGS sequence"/>
</dbReference>
<dbReference type="EMBL" id="CAXKWB010004115">
    <property type="protein sequence ID" value="CAL4072127.1"/>
    <property type="molecule type" value="Genomic_DNA"/>
</dbReference>
<gene>
    <name evidence="2" type="ORF">MNOR_LOCUS8751</name>
</gene>
<organism evidence="2 3">
    <name type="scientific">Meganyctiphanes norvegica</name>
    <name type="common">Northern krill</name>
    <name type="synonym">Thysanopoda norvegica</name>
    <dbReference type="NCBI Taxonomy" id="48144"/>
    <lineage>
        <taxon>Eukaryota</taxon>
        <taxon>Metazoa</taxon>
        <taxon>Ecdysozoa</taxon>
        <taxon>Arthropoda</taxon>
        <taxon>Crustacea</taxon>
        <taxon>Multicrustacea</taxon>
        <taxon>Malacostraca</taxon>
        <taxon>Eumalacostraca</taxon>
        <taxon>Eucarida</taxon>
        <taxon>Euphausiacea</taxon>
        <taxon>Euphausiidae</taxon>
        <taxon>Meganyctiphanes</taxon>
    </lineage>
</organism>
<feature type="non-terminal residue" evidence="2">
    <location>
        <position position="1"/>
    </location>
</feature>
<keyword evidence="3" id="KW-1185">Reference proteome</keyword>
<name>A0AAV2Q5C4_MEGNR</name>
<sequence length="114" mass="11758">ANNIQNLDIAETERNETIESCAYDMCIIISSGSSEPSPQDWLGQIKKFAERRIAIRDSRTNNTATGTTPEPTPAITSTPVPTSASTPSPTPTPGPTPAPTSGPTPGPTPGATPG</sequence>
<accession>A0AAV2Q5C4</accession>
<reference evidence="2 3" key="1">
    <citation type="submission" date="2024-05" db="EMBL/GenBank/DDBJ databases">
        <authorList>
            <person name="Wallberg A."/>
        </authorList>
    </citation>
    <scope>NUCLEOTIDE SEQUENCE [LARGE SCALE GENOMIC DNA]</scope>
</reference>
<protein>
    <submittedName>
        <fullName evidence="2">Uncharacterized protein</fullName>
    </submittedName>
</protein>
<evidence type="ECO:0000313" key="2">
    <source>
        <dbReference type="EMBL" id="CAL4072127.1"/>
    </source>
</evidence>
<feature type="region of interest" description="Disordered" evidence="1">
    <location>
        <begin position="53"/>
        <end position="114"/>
    </location>
</feature>
<feature type="compositionally biased region" description="Low complexity" evidence="1">
    <location>
        <begin position="60"/>
        <end position="87"/>
    </location>
</feature>
<proteinExistence type="predicted"/>
<dbReference type="AlphaFoldDB" id="A0AAV2Q5C4"/>
<comment type="caution">
    <text evidence="2">The sequence shown here is derived from an EMBL/GenBank/DDBJ whole genome shotgun (WGS) entry which is preliminary data.</text>
</comment>
<evidence type="ECO:0000313" key="3">
    <source>
        <dbReference type="Proteomes" id="UP001497623"/>
    </source>
</evidence>
<feature type="compositionally biased region" description="Pro residues" evidence="1">
    <location>
        <begin position="88"/>
        <end position="114"/>
    </location>
</feature>
<feature type="non-terminal residue" evidence="2">
    <location>
        <position position="114"/>
    </location>
</feature>